<dbReference type="InterPro" id="IPR050597">
    <property type="entry name" value="Cytochrome_c_Oxidase_Subunit"/>
</dbReference>
<feature type="binding site" description="axial binding residue" evidence="9">
    <location>
        <position position="40"/>
    </location>
    <ligand>
        <name>heme c</name>
        <dbReference type="ChEBI" id="CHEBI:61717"/>
        <label>1</label>
    </ligand>
    <ligandPart>
        <name>Fe</name>
        <dbReference type="ChEBI" id="CHEBI:18248"/>
    </ligandPart>
</feature>
<evidence type="ECO:0000256" key="9">
    <source>
        <dbReference type="PIRSR" id="PIRSR000005-2"/>
    </source>
</evidence>
<organism evidence="12 13">
    <name type="scientific">Leucothrix arctica</name>
    <dbReference type="NCBI Taxonomy" id="1481894"/>
    <lineage>
        <taxon>Bacteria</taxon>
        <taxon>Pseudomonadati</taxon>
        <taxon>Pseudomonadota</taxon>
        <taxon>Gammaproteobacteria</taxon>
        <taxon>Thiotrichales</taxon>
        <taxon>Thiotrichaceae</taxon>
        <taxon>Leucothrix</taxon>
    </lineage>
</organism>
<comment type="PTM">
    <text evidence="8">Binds 2 heme c groups covalently per subunit.</text>
</comment>
<dbReference type="AlphaFoldDB" id="A0A317CBY5"/>
<dbReference type="Proteomes" id="UP000245506">
    <property type="component" value="Unassembled WGS sequence"/>
</dbReference>
<dbReference type="RefSeq" id="WP_109824046.1">
    <property type="nucleotide sequence ID" value="NZ_QGKL01000038.1"/>
</dbReference>
<name>A0A317CBY5_9GAMM</name>
<dbReference type="InterPro" id="IPR009056">
    <property type="entry name" value="Cyt_c-like_dom"/>
</dbReference>
<keyword evidence="10" id="KW-0732">Signal</keyword>
<gene>
    <name evidence="12" type="ORF">DKT75_13910</name>
</gene>
<dbReference type="EMBL" id="QGKL01000038">
    <property type="protein sequence ID" value="PWQ94843.1"/>
    <property type="molecule type" value="Genomic_DNA"/>
</dbReference>
<dbReference type="PANTHER" id="PTHR33751:SF9">
    <property type="entry name" value="CYTOCHROME C4"/>
    <property type="match status" value="1"/>
</dbReference>
<evidence type="ECO:0000256" key="1">
    <source>
        <dbReference type="ARBA" id="ARBA00004418"/>
    </source>
</evidence>
<keyword evidence="7 9" id="KW-0408">Iron</keyword>
<reference evidence="12 13" key="1">
    <citation type="submission" date="2018-05" db="EMBL/GenBank/DDBJ databases">
        <title>Leucothrix arctica sp. nov., isolated from Arctic seawater.</title>
        <authorList>
            <person name="Choi A."/>
            <person name="Baek K."/>
        </authorList>
    </citation>
    <scope>NUCLEOTIDE SEQUENCE [LARGE SCALE GENOMIC DNA]</scope>
    <source>
        <strain evidence="12 13">IMCC9719</strain>
    </source>
</reference>
<keyword evidence="5" id="KW-0574">Periplasm</keyword>
<evidence type="ECO:0000256" key="4">
    <source>
        <dbReference type="ARBA" id="ARBA00022723"/>
    </source>
</evidence>
<evidence type="ECO:0000256" key="2">
    <source>
        <dbReference type="ARBA" id="ARBA00022448"/>
    </source>
</evidence>
<feature type="domain" description="Cytochrome c" evidence="11">
    <location>
        <begin position="112"/>
        <end position="203"/>
    </location>
</feature>
<evidence type="ECO:0000313" key="12">
    <source>
        <dbReference type="EMBL" id="PWQ94843.1"/>
    </source>
</evidence>
<dbReference type="InterPro" id="IPR036909">
    <property type="entry name" value="Cyt_c-like_dom_sf"/>
</dbReference>
<feature type="binding site" description="covalent" evidence="8">
    <location>
        <position position="136"/>
    </location>
    <ligand>
        <name>heme c</name>
        <dbReference type="ChEBI" id="CHEBI:61717"/>
        <label>2</label>
    </ligand>
</feature>
<dbReference type="SUPFAM" id="SSF46626">
    <property type="entry name" value="Cytochrome c"/>
    <property type="match status" value="2"/>
</dbReference>
<feature type="binding site" description="covalent" evidence="8">
    <location>
        <position position="39"/>
    </location>
    <ligand>
        <name>heme c</name>
        <dbReference type="ChEBI" id="CHEBI:61717"/>
        <label>1</label>
    </ligand>
</feature>
<proteinExistence type="predicted"/>
<accession>A0A317CBY5</accession>
<evidence type="ECO:0000256" key="3">
    <source>
        <dbReference type="ARBA" id="ARBA00022617"/>
    </source>
</evidence>
<dbReference type="GO" id="GO:0042597">
    <property type="term" value="C:periplasmic space"/>
    <property type="evidence" value="ECO:0007669"/>
    <property type="project" value="UniProtKB-SubCell"/>
</dbReference>
<dbReference type="GO" id="GO:0009055">
    <property type="term" value="F:electron transfer activity"/>
    <property type="evidence" value="ECO:0007669"/>
    <property type="project" value="InterPro"/>
</dbReference>
<feature type="domain" description="Cytochrome c" evidence="11">
    <location>
        <begin position="24"/>
        <end position="103"/>
    </location>
</feature>
<evidence type="ECO:0000313" key="13">
    <source>
        <dbReference type="Proteomes" id="UP000245506"/>
    </source>
</evidence>
<sequence length="204" mass="21213">MKKALVVVFAGLAMMASVSSFAKGDPAKGKSLSATCSACHGADGNSSNPEWPKLAGQGEGYLAKQLNDYRSGARVNAVMSAQAGLIASDEDVEHLAAYFASQKTTAGAGDKDKVEEGRLIYKGGKVSAKITACAACHGPTGVGNDAAKFPRLAGQHTTYLLAQLKAFRSGERANDAGKMMRNIASKMSDTDMDAIVEYVSGLKD</sequence>
<feature type="binding site" description="axial binding residue" evidence="9">
    <location>
        <position position="79"/>
    </location>
    <ligand>
        <name>heme c</name>
        <dbReference type="ChEBI" id="CHEBI:61717"/>
        <label>1</label>
    </ligand>
    <ligandPart>
        <name>Fe</name>
        <dbReference type="ChEBI" id="CHEBI:18248"/>
    </ligandPart>
</feature>
<evidence type="ECO:0000256" key="7">
    <source>
        <dbReference type="ARBA" id="ARBA00023004"/>
    </source>
</evidence>
<evidence type="ECO:0000256" key="10">
    <source>
        <dbReference type="SAM" id="SignalP"/>
    </source>
</evidence>
<dbReference type="PROSITE" id="PS51007">
    <property type="entry name" value="CYTC"/>
    <property type="match status" value="2"/>
</dbReference>
<evidence type="ECO:0000256" key="6">
    <source>
        <dbReference type="ARBA" id="ARBA00022982"/>
    </source>
</evidence>
<dbReference type="GO" id="GO:0005506">
    <property type="term" value="F:iron ion binding"/>
    <property type="evidence" value="ECO:0007669"/>
    <property type="project" value="InterPro"/>
</dbReference>
<dbReference type="OrthoDB" id="9773456at2"/>
<feature type="binding site" description="axial binding residue" evidence="9">
    <location>
        <position position="137"/>
    </location>
    <ligand>
        <name>heme c</name>
        <dbReference type="ChEBI" id="CHEBI:61717"/>
        <label>2</label>
    </ligand>
    <ligandPart>
        <name>Fe</name>
        <dbReference type="ChEBI" id="CHEBI:18248"/>
    </ligandPart>
</feature>
<dbReference type="Pfam" id="PF00034">
    <property type="entry name" value="Cytochrom_C"/>
    <property type="match status" value="2"/>
</dbReference>
<evidence type="ECO:0000259" key="11">
    <source>
        <dbReference type="PROSITE" id="PS51007"/>
    </source>
</evidence>
<comment type="caution">
    <text evidence="12">The sequence shown here is derived from an EMBL/GenBank/DDBJ whole genome shotgun (WGS) entry which is preliminary data.</text>
</comment>
<dbReference type="Gene3D" id="1.10.760.10">
    <property type="entry name" value="Cytochrome c-like domain"/>
    <property type="match status" value="2"/>
</dbReference>
<dbReference type="GO" id="GO:0020037">
    <property type="term" value="F:heme binding"/>
    <property type="evidence" value="ECO:0007669"/>
    <property type="project" value="InterPro"/>
</dbReference>
<dbReference type="PANTHER" id="PTHR33751">
    <property type="entry name" value="CBB3-TYPE CYTOCHROME C OXIDASE SUBUNIT FIXP"/>
    <property type="match status" value="1"/>
</dbReference>
<feature type="binding site" description="covalent" evidence="8">
    <location>
        <position position="36"/>
    </location>
    <ligand>
        <name>heme c</name>
        <dbReference type="ChEBI" id="CHEBI:61717"/>
        <label>1</label>
    </ligand>
</feature>
<keyword evidence="2" id="KW-0813">Transport</keyword>
<keyword evidence="6" id="KW-0249">Electron transport</keyword>
<feature type="binding site" description="covalent" evidence="8">
    <location>
        <position position="133"/>
    </location>
    <ligand>
        <name>heme c</name>
        <dbReference type="ChEBI" id="CHEBI:61717"/>
        <label>2</label>
    </ligand>
</feature>
<keyword evidence="4 9" id="KW-0479">Metal-binding</keyword>
<feature type="signal peptide" evidence="10">
    <location>
        <begin position="1"/>
        <end position="22"/>
    </location>
</feature>
<evidence type="ECO:0000256" key="5">
    <source>
        <dbReference type="ARBA" id="ARBA00022764"/>
    </source>
</evidence>
<dbReference type="PIRSF" id="PIRSF000005">
    <property type="entry name" value="Cytochrome_c4"/>
    <property type="match status" value="1"/>
</dbReference>
<evidence type="ECO:0000256" key="8">
    <source>
        <dbReference type="PIRSR" id="PIRSR000005-1"/>
    </source>
</evidence>
<keyword evidence="13" id="KW-1185">Reference proteome</keyword>
<protein>
    <submittedName>
        <fullName evidence="12">Cytochrome c4</fullName>
    </submittedName>
</protein>
<comment type="subcellular location">
    <subcellularLocation>
        <location evidence="1">Periplasm</location>
    </subcellularLocation>
</comment>
<keyword evidence="3 8" id="KW-0349">Heme</keyword>
<feature type="binding site" description="axial binding residue" evidence="9">
    <location>
        <position position="180"/>
    </location>
    <ligand>
        <name>heme c</name>
        <dbReference type="ChEBI" id="CHEBI:61717"/>
        <label>2</label>
    </ligand>
    <ligandPart>
        <name>Fe</name>
        <dbReference type="ChEBI" id="CHEBI:18248"/>
    </ligandPart>
</feature>
<dbReference type="InterPro" id="IPR024167">
    <property type="entry name" value="Cytochrome_c4-like"/>
</dbReference>
<feature type="chain" id="PRO_5016299646" evidence="10">
    <location>
        <begin position="23"/>
        <end position="204"/>
    </location>
</feature>